<evidence type="ECO:0000256" key="7">
    <source>
        <dbReference type="ARBA" id="ARBA00023141"/>
    </source>
</evidence>
<feature type="active site" description="Proton acceptor" evidence="9">
    <location>
        <position position="23"/>
    </location>
</feature>
<evidence type="ECO:0000256" key="3">
    <source>
        <dbReference type="ARBA" id="ARBA00004902"/>
    </source>
</evidence>
<keyword evidence="8 9" id="KW-0456">Lyase</keyword>
<comment type="pathway">
    <text evidence="3 9">Metabolic intermediate biosynthesis; chorismate biosynthesis; chorismate from D-erythrose 4-phosphate and phosphoenolpyruvate: step 3/7.</text>
</comment>
<accession>A0ABQ0AQQ4</accession>
<reference evidence="10 11" key="1">
    <citation type="submission" date="2024-04" db="EMBL/GenBank/DDBJ databases">
        <title>Draft genome sequence of Pseudophaeobacter arcticus NBRC 116598.</title>
        <authorList>
            <person name="Miyakawa T."/>
            <person name="Kusuya Y."/>
            <person name="Miura T."/>
        </authorList>
    </citation>
    <scope>NUCLEOTIDE SEQUENCE [LARGE SCALE GENOMIC DNA]</scope>
    <source>
        <strain evidence="10 11">SU-CL00105</strain>
    </source>
</reference>
<comment type="similarity">
    <text evidence="4 9">Belongs to the type-II 3-dehydroquinase family.</text>
</comment>
<dbReference type="CDD" id="cd00466">
    <property type="entry name" value="DHQase_II"/>
    <property type="match status" value="1"/>
</dbReference>
<evidence type="ECO:0000256" key="1">
    <source>
        <dbReference type="ARBA" id="ARBA00001864"/>
    </source>
</evidence>
<keyword evidence="11" id="KW-1185">Reference proteome</keyword>
<dbReference type="Proteomes" id="UP001441944">
    <property type="component" value="Unassembled WGS sequence"/>
</dbReference>
<evidence type="ECO:0000313" key="10">
    <source>
        <dbReference type="EMBL" id="GAA6198202.1"/>
    </source>
</evidence>
<comment type="catalytic activity">
    <reaction evidence="1 9">
        <text>3-dehydroquinate = 3-dehydroshikimate + H2O</text>
        <dbReference type="Rhea" id="RHEA:21096"/>
        <dbReference type="ChEBI" id="CHEBI:15377"/>
        <dbReference type="ChEBI" id="CHEBI:16630"/>
        <dbReference type="ChEBI" id="CHEBI:32364"/>
        <dbReference type="EC" id="4.2.1.10"/>
    </reaction>
</comment>
<comment type="function">
    <text evidence="2 9">Catalyzes a trans-dehydration via an enolate intermediate.</text>
</comment>
<evidence type="ECO:0000256" key="2">
    <source>
        <dbReference type="ARBA" id="ARBA00003924"/>
    </source>
</evidence>
<evidence type="ECO:0000256" key="8">
    <source>
        <dbReference type="ARBA" id="ARBA00023239"/>
    </source>
</evidence>
<dbReference type="PANTHER" id="PTHR21272">
    <property type="entry name" value="CATABOLIC 3-DEHYDROQUINASE"/>
    <property type="match status" value="1"/>
</dbReference>
<keyword evidence="9" id="KW-0028">Amino-acid biosynthesis</keyword>
<evidence type="ECO:0000313" key="11">
    <source>
        <dbReference type="Proteomes" id="UP001441944"/>
    </source>
</evidence>
<comment type="subunit">
    <text evidence="5 9">Homododecamer.</text>
</comment>
<gene>
    <name evidence="9 10" type="primary">aroQ</name>
    <name evidence="10" type="ORF">NBRC116598_36470</name>
</gene>
<dbReference type="NCBIfam" id="NF003805">
    <property type="entry name" value="PRK05395.1-2"/>
    <property type="match status" value="1"/>
</dbReference>
<dbReference type="InterPro" id="IPR036441">
    <property type="entry name" value="DHquinase_II_sf"/>
</dbReference>
<dbReference type="SUPFAM" id="SSF52304">
    <property type="entry name" value="Type II 3-dehydroquinate dehydratase"/>
    <property type="match status" value="1"/>
</dbReference>
<feature type="binding site" evidence="9">
    <location>
        <position position="87"/>
    </location>
    <ligand>
        <name>substrate</name>
    </ligand>
</feature>
<dbReference type="HAMAP" id="MF_00169">
    <property type="entry name" value="AroQ"/>
    <property type="match status" value="1"/>
</dbReference>
<feature type="binding site" evidence="9">
    <location>
        <position position="74"/>
    </location>
    <ligand>
        <name>substrate</name>
    </ligand>
</feature>
<feature type="site" description="Transition state stabilizer" evidence="9">
    <location>
        <position position="18"/>
    </location>
</feature>
<dbReference type="PROSITE" id="PS01029">
    <property type="entry name" value="DEHYDROQUINASE_II"/>
    <property type="match status" value="1"/>
</dbReference>
<keyword evidence="7 9" id="KW-0057">Aromatic amino acid biosynthesis</keyword>
<dbReference type="Pfam" id="PF01220">
    <property type="entry name" value="DHquinase_II"/>
    <property type="match status" value="1"/>
</dbReference>
<dbReference type="NCBIfam" id="NF003807">
    <property type="entry name" value="PRK05395.1-4"/>
    <property type="match status" value="1"/>
</dbReference>
<dbReference type="Gene3D" id="3.40.50.9100">
    <property type="entry name" value="Dehydroquinase, class II"/>
    <property type="match status" value="1"/>
</dbReference>
<organism evidence="10 11">
    <name type="scientific">Pseudophaeobacter arcticus</name>
    <dbReference type="NCBI Taxonomy" id="385492"/>
    <lineage>
        <taxon>Bacteria</taxon>
        <taxon>Pseudomonadati</taxon>
        <taxon>Pseudomonadota</taxon>
        <taxon>Alphaproteobacteria</taxon>
        <taxon>Rhodobacterales</taxon>
        <taxon>Paracoccaceae</taxon>
        <taxon>Pseudophaeobacter</taxon>
    </lineage>
</organism>
<dbReference type="InterPro" id="IPR001874">
    <property type="entry name" value="DHquinase_II"/>
</dbReference>
<dbReference type="EC" id="4.2.1.10" evidence="6 9"/>
<feature type="binding site" evidence="9">
    <location>
        <begin position="101"/>
        <end position="102"/>
    </location>
    <ligand>
        <name>substrate</name>
    </ligand>
</feature>
<dbReference type="NCBIfam" id="TIGR01088">
    <property type="entry name" value="aroQ"/>
    <property type="match status" value="1"/>
</dbReference>
<evidence type="ECO:0000256" key="6">
    <source>
        <dbReference type="ARBA" id="ARBA00012060"/>
    </source>
</evidence>
<dbReference type="EMBL" id="BAABWU010000019">
    <property type="protein sequence ID" value="GAA6198202.1"/>
    <property type="molecule type" value="Genomic_DNA"/>
</dbReference>
<comment type="caution">
    <text evidence="10">The sequence shown here is derived from an EMBL/GenBank/DDBJ whole genome shotgun (WGS) entry which is preliminary data.</text>
</comment>
<name>A0ABQ0AQQ4_9RHOB</name>
<protein>
    <recommendedName>
        <fullName evidence="6 9">3-dehydroquinate dehydratase</fullName>
        <shortName evidence="9">3-dehydroquinase</shortName>
        <ecNumber evidence="6 9">4.2.1.10</ecNumber>
    </recommendedName>
    <alternativeName>
        <fullName evidence="9">Type II DHQase</fullName>
    </alternativeName>
</protein>
<evidence type="ECO:0000256" key="4">
    <source>
        <dbReference type="ARBA" id="ARBA00011037"/>
    </source>
</evidence>
<evidence type="ECO:0000256" key="9">
    <source>
        <dbReference type="HAMAP-Rule" id="MF_00169"/>
    </source>
</evidence>
<dbReference type="RefSeq" id="WP_353401998.1">
    <property type="nucleotide sequence ID" value="NZ_BAABWU010000019.1"/>
</dbReference>
<feature type="binding site" evidence="9">
    <location>
        <position position="80"/>
    </location>
    <ligand>
        <name>substrate</name>
    </ligand>
</feature>
<evidence type="ECO:0000256" key="5">
    <source>
        <dbReference type="ARBA" id="ARBA00011193"/>
    </source>
</evidence>
<sequence>MHSLLILNGPNLNLLGTRQPEVYGAETLEMLENSCIQYAQKSGVQAQCLQSNHEGVLLDAIHDARGKHAGIVLNAGAYTHTSVALMDAIYSVEIPTVEVHLSNIHAREAFRHQSYIARAAIGQICGFGPQGYLMAIDALIQKLSQSSDIT</sequence>
<dbReference type="NCBIfam" id="NF003806">
    <property type="entry name" value="PRK05395.1-3"/>
    <property type="match status" value="1"/>
</dbReference>
<dbReference type="PIRSF" id="PIRSF001399">
    <property type="entry name" value="DHquinase_II"/>
    <property type="match status" value="1"/>
</dbReference>
<dbReference type="InterPro" id="IPR018509">
    <property type="entry name" value="DHquinase_II_CS"/>
</dbReference>
<feature type="binding site" evidence="9">
    <location>
        <position position="111"/>
    </location>
    <ligand>
        <name>substrate</name>
    </ligand>
</feature>
<proteinExistence type="inferred from homology"/>
<dbReference type="PANTHER" id="PTHR21272:SF3">
    <property type="entry name" value="CATABOLIC 3-DEHYDROQUINASE"/>
    <property type="match status" value="1"/>
</dbReference>
<feature type="active site" description="Proton donor" evidence="9">
    <location>
        <position position="100"/>
    </location>
</feature>